<dbReference type="HAMAP" id="MF_00050">
    <property type="entry name" value="EF_Ts"/>
    <property type="match status" value="1"/>
</dbReference>
<dbReference type="SUPFAM" id="SSF46934">
    <property type="entry name" value="UBA-like"/>
    <property type="match status" value="1"/>
</dbReference>
<evidence type="ECO:0000256" key="2">
    <source>
        <dbReference type="ARBA" id="ARBA00016956"/>
    </source>
</evidence>
<keyword evidence="4 6" id="KW-0251">Elongation factor</keyword>
<comment type="function">
    <text evidence="6 7">Associates with the EF-Tu.GDP complex and induces the exchange of GDP to GTP. It remains bound to the aminoacyl-tRNA.EF-Tu.GTP complex up to the GTP hydrolysis stage on the ribosome.</text>
</comment>
<comment type="subcellular location">
    <subcellularLocation>
        <location evidence="6 8">Cytoplasm</location>
    </subcellularLocation>
</comment>
<keyword evidence="5 6" id="KW-0648">Protein biosynthesis</keyword>
<dbReference type="InterPro" id="IPR036402">
    <property type="entry name" value="EF-Ts_dimer_sf"/>
</dbReference>
<evidence type="ECO:0000256" key="1">
    <source>
        <dbReference type="ARBA" id="ARBA00005532"/>
    </source>
</evidence>
<comment type="similarity">
    <text evidence="1 6 7">Belongs to the EF-Ts family.</text>
</comment>
<feature type="region of interest" description="Involved in Mg(2+) ion dislocation from EF-Tu" evidence="6">
    <location>
        <begin position="80"/>
        <end position="83"/>
    </location>
</feature>
<dbReference type="InterPro" id="IPR009060">
    <property type="entry name" value="UBA-like_sf"/>
</dbReference>
<dbReference type="GO" id="GO:0005737">
    <property type="term" value="C:cytoplasm"/>
    <property type="evidence" value="ECO:0007669"/>
    <property type="project" value="UniProtKB-SubCell"/>
</dbReference>
<proteinExistence type="inferred from homology"/>
<dbReference type="InterPro" id="IPR014039">
    <property type="entry name" value="Transl_elong_EFTs/EF1B_dimer"/>
</dbReference>
<dbReference type="SUPFAM" id="SSF54713">
    <property type="entry name" value="Elongation factor Ts (EF-Ts), dimerisation domain"/>
    <property type="match status" value="1"/>
</dbReference>
<name>A0A212R790_9PROT</name>
<dbReference type="FunFam" id="1.10.8.10:FF:000001">
    <property type="entry name" value="Elongation factor Ts"/>
    <property type="match status" value="1"/>
</dbReference>
<dbReference type="CDD" id="cd14275">
    <property type="entry name" value="UBA_EF-Ts"/>
    <property type="match status" value="1"/>
</dbReference>
<feature type="domain" description="Translation elongation factor EFTs/EF1B dimerisation" evidence="9">
    <location>
        <begin position="71"/>
        <end position="289"/>
    </location>
</feature>
<dbReference type="Gene3D" id="3.30.479.20">
    <property type="entry name" value="Elongation factor Ts, dimerisation domain"/>
    <property type="match status" value="2"/>
</dbReference>
<evidence type="ECO:0000256" key="5">
    <source>
        <dbReference type="ARBA" id="ARBA00022917"/>
    </source>
</evidence>
<evidence type="ECO:0000313" key="11">
    <source>
        <dbReference type="Proteomes" id="UP000197065"/>
    </source>
</evidence>
<sequence>MAQVTPALVKQLREQSGAGMMDCKKALEENGGDIEAATDWLRKKGLAAAAKKAGRVAAEGLIGLALEGPKGVLVEVNSETDFVARNETFQSLVREVTALALSAEGDVEKLKTLTIPSSGLPVEQAAQQAIGVIGENITVRRTSYLAVQEGVVAGYMHSQAAPGLGKIGVLVALQSKGDPARLAEVGKQIAMHVAAANPQALDIASIDPTLVDRERAIFADQAKASGKPDNIVEKMVEGRIRKFYEEAVLLEQVFVVDTDKRVKQVVEAAAKELGTPVALVGFIRLALGEGLAKEEQDLASEVAKLTQG</sequence>
<dbReference type="NCBIfam" id="TIGR00116">
    <property type="entry name" value="tsf"/>
    <property type="match status" value="1"/>
</dbReference>
<evidence type="ECO:0000259" key="9">
    <source>
        <dbReference type="Pfam" id="PF00889"/>
    </source>
</evidence>
<dbReference type="FunFam" id="1.10.286.20:FF:000001">
    <property type="entry name" value="Elongation factor Ts"/>
    <property type="match status" value="1"/>
</dbReference>
<keyword evidence="3 6" id="KW-0963">Cytoplasm</keyword>
<dbReference type="PROSITE" id="PS01127">
    <property type="entry name" value="EF_TS_2"/>
    <property type="match status" value="1"/>
</dbReference>
<dbReference type="PROSITE" id="PS01126">
    <property type="entry name" value="EF_TS_1"/>
    <property type="match status" value="1"/>
</dbReference>
<dbReference type="Proteomes" id="UP000197065">
    <property type="component" value="Unassembled WGS sequence"/>
</dbReference>
<evidence type="ECO:0000256" key="3">
    <source>
        <dbReference type="ARBA" id="ARBA00022490"/>
    </source>
</evidence>
<evidence type="ECO:0000256" key="4">
    <source>
        <dbReference type="ARBA" id="ARBA00022768"/>
    </source>
</evidence>
<dbReference type="GO" id="GO:0003746">
    <property type="term" value="F:translation elongation factor activity"/>
    <property type="evidence" value="ECO:0007669"/>
    <property type="project" value="UniProtKB-UniRule"/>
</dbReference>
<dbReference type="InterPro" id="IPR018101">
    <property type="entry name" value="Transl_elong_Ts_CS"/>
</dbReference>
<dbReference type="Gene3D" id="1.10.8.10">
    <property type="entry name" value="DNA helicase RuvA subunit, C-terminal domain"/>
    <property type="match status" value="1"/>
</dbReference>
<evidence type="ECO:0000313" key="10">
    <source>
        <dbReference type="EMBL" id="SNB68017.1"/>
    </source>
</evidence>
<accession>A0A212R790</accession>
<dbReference type="Gene3D" id="1.10.286.20">
    <property type="match status" value="1"/>
</dbReference>
<dbReference type="OrthoDB" id="9808348at2"/>
<evidence type="ECO:0000256" key="8">
    <source>
        <dbReference type="RuleBase" id="RU000643"/>
    </source>
</evidence>
<dbReference type="PANTHER" id="PTHR11741:SF0">
    <property type="entry name" value="ELONGATION FACTOR TS, MITOCHONDRIAL"/>
    <property type="match status" value="1"/>
</dbReference>
<dbReference type="EMBL" id="FYEH01000006">
    <property type="protein sequence ID" value="SNB68017.1"/>
    <property type="molecule type" value="Genomic_DNA"/>
</dbReference>
<dbReference type="RefSeq" id="WP_088561419.1">
    <property type="nucleotide sequence ID" value="NZ_FYEH01000006.1"/>
</dbReference>
<reference evidence="10 11" key="1">
    <citation type="submission" date="2017-06" db="EMBL/GenBank/DDBJ databases">
        <authorList>
            <person name="Kim H.J."/>
            <person name="Triplett B.A."/>
        </authorList>
    </citation>
    <scope>NUCLEOTIDE SEQUENCE [LARGE SCALE GENOMIC DNA]</scope>
    <source>
        <strain evidence="10 11">B29T1</strain>
    </source>
</reference>
<dbReference type="Pfam" id="PF00889">
    <property type="entry name" value="EF_TS"/>
    <property type="match status" value="1"/>
</dbReference>
<dbReference type="PANTHER" id="PTHR11741">
    <property type="entry name" value="ELONGATION FACTOR TS"/>
    <property type="match status" value="1"/>
</dbReference>
<dbReference type="AlphaFoldDB" id="A0A212R790"/>
<dbReference type="InterPro" id="IPR001816">
    <property type="entry name" value="Transl_elong_EFTs/EF1B"/>
</dbReference>
<evidence type="ECO:0000256" key="6">
    <source>
        <dbReference type="HAMAP-Rule" id="MF_00050"/>
    </source>
</evidence>
<protein>
    <recommendedName>
        <fullName evidence="2 6">Elongation factor Ts</fullName>
        <shortName evidence="6">EF-Ts</shortName>
    </recommendedName>
</protein>
<organism evidence="10 11">
    <name type="scientific">Arboricoccus pini</name>
    <dbReference type="NCBI Taxonomy" id="1963835"/>
    <lineage>
        <taxon>Bacteria</taxon>
        <taxon>Pseudomonadati</taxon>
        <taxon>Pseudomonadota</taxon>
        <taxon>Alphaproteobacteria</taxon>
        <taxon>Geminicoccales</taxon>
        <taxon>Geminicoccaceae</taxon>
        <taxon>Arboricoccus</taxon>
    </lineage>
</organism>
<gene>
    <name evidence="6" type="primary">tsf</name>
    <name evidence="10" type="ORF">SAMN07250955_106114</name>
</gene>
<keyword evidence="11" id="KW-1185">Reference proteome</keyword>
<evidence type="ECO:0000256" key="7">
    <source>
        <dbReference type="RuleBase" id="RU000642"/>
    </source>
</evidence>